<evidence type="ECO:0000313" key="1">
    <source>
        <dbReference type="EMBL" id="TNN29294.1"/>
    </source>
</evidence>
<dbReference type="Proteomes" id="UP000314294">
    <property type="component" value="Unassembled WGS sequence"/>
</dbReference>
<sequence length="82" mass="9647">MNYGMEGDDPMKNMRFYTKSDQRNGLKLPDDQTSMYMPICFSEQLIRVYCKKIDKDSLSKAHMCMKVWRETKQQAGPEETVV</sequence>
<protein>
    <submittedName>
        <fullName evidence="1">Deoxynucleoside triphosphate triphosphohydrolase SAMHD1</fullName>
    </submittedName>
</protein>
<proteinExistence type="predicted"/>
<keyword evidence="2" id="KW-1185">Reference proteome</keyword>
<dbReference type="AlphaFoldDB" id="A0A4Z2ELH0"/>
<dbReference type="GO" id="GO:0016787">
    <property type="term" value="F:hydrolase activity"/>
    <property type="evidence" value="ECO:0007669"/>
    <property type="project" value="UniProtKB-KW"/>
</dbReference>
<evidence type="ECO:0000313" key="2">
    <source>
        <dbReference type="Proteomes" id="UP000314294"/>
    </source>
</evidence>
<comment type="caution">
    <text evidence="1">The sequence shown here is derived from an EMBL/GenBank/DDBJ whole genome shotgun (WGS) entry which is preliminary data.</text>
</comment>
<gene>
    <name evidence="1" type="primary">samhd1_5</name>
    <name evidence="1" type="ORF">EYF80_060558</name>
</gene>
<name>A0A4Z2ELH0_9TELE</name>
<accession>A0A4Z2ELH0</accession>
<dbReference type="EMBL" id="SRLO01005815">
    <property type="protein sequence ID" value="TNN29294.1"/>
    <property type="molecule type" value="Genomic_DNA"/>
</dbReference>
<dbReference type="OrthoDB" id="9991235at2759"/>
<organism evidence="1 2">
    <name type="scientific">Liparis tanakae</name>
    <name type="common">Tanaka's snailfish</name>
    <dbReference type="NCBI Taxonomy" id="230148"/>
    <lineage>
        <taxon>Eukaryota</taxon>
        <taxon>Metazoa</taxon>
        <taxon>Chordata</taxon>
        <taxon>Craniata</taxon>
        <taxon>Vertebrata</taxon>
        <taxon>Euteleostomi</taxon>
        <taxon>Actinopterygii</taxon>
        <taxon>Neopterygii</taxon>
        <taxon>Teleostei</taxon>
        <taxon>Neoteleostei</taxon>
        <taxon>Acanthomorphata</taxon>
        <taxon>Eupercaria</taxon>
        <taxon>Perciformes</taxon>
        <taxon>Cottioidei</taxon>
        <taxon>Cottales</taxon>
        <taxon>Liparidae</taxon>
        <taxon>Liparis</taxon>
    </lineage>
</organism>
<keyword evidence="1" id="KW-0378">Hydrolase</keyword>
<reference evidence="1 2" key="1">
    <citation type="submission" date="2019-03" db="EMBL/GenBank/DDBJ databases">
        <title>First draft genome of Liparis tanakae, snailfish: a comprehensive survey of snailfish specific genes.</title>
        <authorList>
            <person name="Kim W."/>
            <person name="Song I."/>
            <person name="Jeong J.-H."/>
            <person name="Kim D."/>
            <person name="Kim S."/>
            <person name="Ryu S."/>
            <person name="Song J.Y."/>
            <person name="Lee S.K."/>
        </authorList>
    </citation>
    <scope>NUCLEOTIDE SEQUENCE [LARGE SCALE GENOMIC DNA]</scope>
    <source>
        <tissue evidence="1">Muscle</tissue>
    </source>
</reference>
<dbReference type="Gene3D" id="3.30.70.2760">
    <property type="match status" value="1"/>
</dbReference>